<dbReference type="CDD" id="cd06551">
    <property type="entry name" value="LPLAT"/>
    <property type="match status" value="1"/>
</dbReference>
<evidence type="ECO:0000313" key="2">
    <source>
        <dbReference type="EMBL" id="RKR85343.1"/>
    </source>
</evidence>
<dbReference type="RefSeq" id="WP_121201400.1">
    <property type="nucleotide sequence ID" value="NZ_RBKU01000001.1"/>
</dbReference>
<feature type="domain" description="Phospholipid/glycerol acyltransferase" evidence="1">
    <location>
        <begin position="42"/>
        <end position="158"/>
    </location>
</feature>
<name>A0A495J980_9SPHI</name>
<sequence length="207" mass="24160">MIPARRNKTLSNIFALYMRYRMRKAFKTIEVMPFNVKPGHSILLLANHFSWWDGFFGNYLAYWTFKRKLFIMMQHDHLEKRMLFNLFGGFSIERGTREMLKSLWYAADLLNDPENLVVVFPQGELISNHTATISIEKGIERLVKHIKGPCQIVYCATLIDYFESLKPSAYIHLFDCGVAGEVPFNELINNINNFHQQALKNQVNVAH</sequence>
<evidence type="ECO:0000313" key="3">
    <source>
        <dbReference type="Proteomes" id="UP000268007"/>
    </source>
</evidence>
<dbReference type="AlphaFoldDB" id="A0A495J980"/>
<keyword evidence="3" id="KW-1185">Reference proteome</keyword>
<evidence type="ECO:0000259" key="1">
    <source>
        <dbReference type="SMART" id="SM00563"/>
    </source>
</evidence>
<dbReference type="GO" id="GO:0016746">
    <property type="term" value="F:acyltransferase activity"/>
    <property type="evidence" value="ECO:0007669"/>
    <property type="project" value="UniProtKB-KW"/>
</dbReference>
<organism evidence="2 3">
    <name type="scientific">Mucilaginibacter gracilis</name>
    <dbReference type="NCBI Taxonomy" id="423350"/>
    <lineage>
        <taxon>Bacteria</taxon>
        <taxon>Pseudomonadati</taxon>
        <taxon>Bacteroidota</taxon>
        <taxon>Sphingobacteriia</taxon>
        <taxon>Sphingobacteriales</taxon>
        <taxon>Sphingobacteriaceae</taxon>
        <taxon>Mucilaginibacter</taxon>
    </lineage>
</organism>
<gene>
    <name evidence="2" type="ORF">BDD43_5612</name>
</gene>
<dbReference type="SMART" id="SM00563">
    <property type="entry name" value="PlsC"/>
    <property type="match status" value="1"/>
</dbReference>
<dbReference type="InterPro" id="IPR002123">
    <property type="entry name" value="Plipid/glycerol_acylTrfase"/>
</dbReference>
<comment type="caution">
    <text evidence="2">The sequence shown here is derived from an EMBL/GenBank/DDBJ whole genome shotgun (WGS) entry which is preliminary data.</text>
</comment>
<protein>
    <submittedName>
        <fullName evidence="2">Acyltransferase-like protein</fullName>
    </submittedName>
</protein>
<dbReference type="EMBL" id="RBKU01000001">
    <property type="protein sequence ID" value="RKR85343.1"/>
    <property type="molecule type" value="Genomic_DNA"/>
</dbReference>
<dbReference type="Pfam" id="PF01553">
    <property type="entry name" value="Acyltransferase"/>
    <property type="match status" value="1"/>
</dbReference>
<keyword evidence="2" id="KW-0012">Acyltransferase</keyword>
<dbReference type="Proteomes" id="UP000268007">
    <property type="component" value="Unassembled WGS sequence"/>
</dbReference>
<dbReference type="OrthoDB" id="152799at2"/>
<reference evidence="2 3" key="1">
    <citation type="submission" date="2018-10" db="EMBL/GenBank/DDBJ databases">
        <title>Genomic Encyclopedia of Archaeal and Bacterial Type Strains, Phase II (KMG-II): from individual species to whole genera.</title>
        <authorList>
            <person name="Goeker M."/>
        </authorList>
    </citation>
    <scope>NUCLEOTIDE SEQUENCE [LARGE SCALE GENOMIC DNA]</scope>
    <source>
        <strain evidence="2 3">DSM 18602</strain>
    </source>
</reference>
<keyword evidence="2" id="KW-0808">Transferase</keyword>
<accession>A0A495J980</accession>
<dbReference type="SUPFAM" id="SSF69593">
    <property type="entry name" value="Glycerol-3-phosphate (1)-acyltransferase"/>
    <property type="match status" value="1"/>
</dbReference>
<proteinExistence type="predicted"/>